<keyword evidence="14" id="KW-1185">Reference proteome</keyword>
<keyword evidence="10" id="KW-1133">Transmembrane helix</keyword>
<dbReference type="PROSITE" id="PS50109">
    <property type="entry name" value="HIS_KIN"/>
    <property type="match status" value="1"/>
</dbReference>
<keyword evidence="5" id="KW-0597">Phosphoprotein</keyword>
<evidence type="ECO:0000313" key="13">
    <source>
        <dbReference type="EMBL" id="WNC70226.1"/>
    </source>
</evidence>
<protein>
    <recommendedName>
        <fullName evidence="3">histidine kinase</fullName>
        <ecNumber evidence="3">2.7.13.3</ecNumber>
    </recommendedName>
</protein>
<evidence type="ECO:0000256" key="5">
    <source>
        <dbReference type="ARBA" id="ARBA00022553"/>
    </source>
</evidence>
<feature type="transmembrane region" description="Helical" evidence="10">
    <location>
        <begin position="158"/>
        <end position="176"/>
    </location>
</feature>
<dbReference type="SUPFAM" id="SSF47384">
    <property type="entry name" value="Homodimeric domain of signal transducing histidine kinase"/>
    <property type="match status" value="1"/>
</dbReference>
<gene>
    <name evidence="13" type="ORF">RI845_08820</name>
</gene>
<evidence type="ECO:0000313" key="14">
    <source>
        <dbReference type="Proteomes" id="UP001248581"/>
    </source>
</evidence>
<dbReference type="EC" id="2.7.13.3" evidence="3"/>
<keyword evidence="9 13" id="KW-0067">ATP-binding</keyword>
<evidence type="ECO:0000256" key="1">
    <source>
        <dbReference type="ARBA" id="ARBA00000085"/>
    </source>
</evidence>
<sequence>MAKNFNEEVNLQAKHMSQRVIAMAAERIEVVVEDEGNSQENLHRNIKIIHQNSSSDTELHNDEDVHIIREVNKEDEKIKFITKAEIQSSSFDSVDDNNVENQPHQVSKAVVLKEFNEIVQDLHRENSNKATHVKHLNKDFVFNFSDSNTKITSLMEEILLMIIVSAALALCFAYWLSHQFNKPLQALSLGFKKLASGDYHHHVGEQGVTEIRETIQHFNATKEKLEEFSKAEKKHQQIQQLAELGEVSQGLAHALRNPIHTIGLAIEQLNDESITAKTRTELISAVTAKIKHMNKTISALLQLTTAGLTRDQQVPIHAVIQDIILEYKASDDKQLNISCEGDENLIIKGSESEIRSILHTLIINACEASTLNGTVNISTTAVNNAVKVIVEDNGGGVEENIKEDLFKPHVTNKAEGSGMGLYIANRLINLNYNGKIKLTNSKTGCLASATFSSGDDNE</sequence>
<dbReference type="CDD" id="cd06225">
    <property type="entry name" value="HAMP"/>
    <property type="match status" value="1"/>
</dbReference>
<dbReference type="Pfam" id="PF02518">
    <property type="entry name" value="HATPase_c"/>
    <property type="match status" value="1"/>
</dbReference>
<proteinExistence type="predicted"/>
<dbReference type="InterPro" id="IPR005467">
    <property type="entry name" value="His_kinase_dom"/>
</dbReference>
<reference evidence="14" key="1">
    <citation type="submission" date="2023-09" db="EMBL/GenBank/DDBJ databases">
        <authorList>
            <person name="Li S."/>
            <person name="Li X."/>
            <person name="Zhang C."/>
            <person name="Zhao Z."/>
        </authorList>
    </citation>
    <scope>NUCLEOTIDE SEQUENCE [LARGE SCALE GENOMIC DNA]</scope>
    <source>
        <strain evidence="14">SQ345</strain>
    </source>
</reference>
<keyword evidence="8" id="KW-0418">Kinase</keyword>
<feature type="domain" description="HAMP" evidence="12">
    <location>
        <begin position="178"/>
        <end position="230"/>
    </location>
</feature>
<comment type="subcellular location">
    <subcellularLocation>
        <location evidence="2">Cell membrane</location>
        <topology evidence="2">Multi-pass membrane protein</topology>
    </subcellularLocation>
</comment>
<dbReference type="InterPro" id="IPR003594">
    <property type="entry name" value="HATPase_dom"/>
</dbReference>
<accession>A0ABY9TNA9</accession>
<dbReference type="InterPro" id="IPR003661">
    <property type="entry name" value="HisK_dim/P_dom"/>
</dbReference>
<evidence type="ECO:0000256" key="3">
    <source>
        <dbReference type="ARBA" id="ARBA00012438"/>
    </source>
</evidence>
<evidence type="ECO:0000256" key="2">
    <source>
        <dbReference type="ARBA" id="ARBA00004651"/>
    </source>
</evidence>
<comment type="catalytic activity">
    <reaction evidence="1">
        <text>ATP + protein L-histidine = ADP + protein N-phospho-L-histidine.</text>
        <dbReference type="EC" id="2.7.13.3"/>
    </reaction>
</comment>
<dbReference type="InterPro" id="IPR050980">
    <property type="entry name" value="2C_sensor_his_kinase"/>
</dbReference>
<evidence type="ECO:0000256" key="10">
    <source>
        <dbReference type="SAM" id="Phobius"/>
    </source>
</evidence>
<dbReference type="InterPro" id="IPR036890">
    <property type="entry name" value="HATPase_C_sf"/>
</dbReference>
<dbReference type="PROSITE" id="PS50885">
    <property type="entry name" value="HAMP"/>
    <property type="match status" value="1"/>
</dbReference>
<name>A0ABY9TNA9_9GAMM</name>
<dbReference type="SMART" id="SM00387">
    <property type="entry name" value="HATPase_c"/>
    <property type="match status" value="1"/>
</dbReference>
<dbReference type="SMART" id="SM00388">
    <property type="entry name" value="HisKA"/>
    <property type="match status" value="1"/>
</dbReference>
<dbReference type="SMART" id="SM00304">
    <property type="entry name" value="HAMP"/>
    <property type="match status" value="1"/>
</dbReference>
<keyword evidence="10" id="KW-0472">Membrane</keyword>
<evidence type="ECO:0000259" key="12">
    <source>
        <dbReference type="PROSITE" id="PS50885"/>
    </source>
</evidence>
<dbReference type="PANTHER" id="PTHR44936:SF10">
    <property type="entry name" value="SENSOR PROTEIN RSTB"/>
    <property type="match status" value="1"/>
</dbReference>
<dbReference type="Gene3D" id="1.10.287.130">
    <property type="match status" value="1"/>
</dbReference>
<dbReference type="EMBL" id="CP134146">
    <property type="protein sequence ID" value="WNC70226.1"/>
    <property type="molecule type" value="Genomic_DNA"/>
</dbReference>
<dbReference type="Pfam" id="PF00512">
    <property type="entry name" value="HisKA"/>
    <property type="match status" value="1"/>
</dbReference>
<keyword evidence="6" id="KW-0808">Transferase</keyword>
<evidence type="ECO:0000256" key="4">
    <source>
        <dbReference type="ARBA" id="ARBA00022475"/>
    </source>
</evidence>
<organism evidence="13 14">
    <name type="scientific">Thalassotalea nanhaiensis</name>
    <dbReference type="NCBI Taxonomy" id="3065648"/>
    <lineage>
        <taxon>Bacteria</taxon>
        <taxon>Pseudomonadati</taxon>
        <taxon>Pseudomonadota</taxon>
        <taxon>Gammaproteobacteria</taxon>
        <taxon>Alteromonadales</taxon>
        <taxon>Colwelliaceae</taxon>
        <taxon>Thalassotalea</taxon>
    </lineage>
</organism>
<dbReference type="Gene3D" id="3.30.565.10">
    <property type="entry name" value="Histidine kinase-like ATPase, C-terminal domain"/>
    <property type="match status" value="1"/>
</dbReference>
<dbReference type="Gene3D" id="6.10.340.10">
    <property type="match status" value="1"/>
</dbReference>
<evidence type="ECO:0000256" key="9">
    <source>
        <dbReference type="ARBA" id="ARBA00022840"/>
    </source>
</evidence>
<dbReference type="Proteomes" id="UP001248581">
    <property type="component" value="Chromosome"/>
</dbReference>
<keyword evidence="7" id="KW-0547">Nucleotide-binding</keyword>
<dbReference type="PANTHER" id="PTHR44936">
    <property type="entry name" value="SENSOR PROTEIN CREC"/>
    <property type="match status" value="1"/>
</dbReference>
<keyword evidence="4" id="KW-1003">Cell membrane</keyword>
<dbReference type="Pfam" id="PF00672">
    <property type="entry name" value="HAMP"/>
    <property type="match status" value="1"/>
</dbReference>
<feature type="domain" description="Histidine kinase" evidence="11">
    <location>
        <begin position="250"/>
        <end position="455"/>
    </location>
</feature>
<dbReference type="InterPro" id="IPR003660">
    <property type="entry name" value="HAMP_dom"/>
</dbReference>
<dbReference type="CDD" id="cd00082">
    <property type="entry name" value="HisKA"/>
    <property type="match status" value="1"/>
</dbReference>
<evidence type="ECO:0000256" key="8">
    <source>
        <dbReference type="ARBA" id="ARBA00022777"/>
    </source>
</evidence>
<dbReference type="RefSeq" id="WP_348389367.1">
    <property type="nucleotide sequence ID" value="NZ_CP134146.1"/>
</dbReference>
<evidence type="ECO:0000256" key="6">
    <source>
        <dbReference type="ARBA" id="ARBA00022679"/>
    </source>
</evidence>
<evidence type="ECO:0000256" key="7">
    <source>
        <dbReference type="ARBA" id="ARBA00022741"/>
    </source>
</evidence>
<dbReference type="SUPFAM" id="SSF55874">
    <property type="entry name" value="ATPase domain of HSP90 chaperone/DNA topoisomerase II/histidine kinase"/>
    <property type="match status" value="1"/>
</dbReference>
<keyword evidence="10" id="KW-0812">Transmembrane</keyword>
<dbReference type="InterPro" id="IPR036097">
    <property type="entry name" value="HisK_dim/P_sf"/>
</dbReference>
<evidence type="ECO:0000259" key="11">
    <source>
        <dbReference type="PROSITE" id="PS50109"/>
    </source>
</evidence>
<dbReference type="GO" id="GO:0005524">
    <property type="term" value="F:ATP binding"/>
    <property type="evidence" value="ECO:0007669"/>
    <property type="project" value="UniProtKB-KW"/>
</dbReference>